<keyword evidence="1" id="KW-0547">Nucleotide-binding</keyword>
<evidence type="ECO:0000313" key="5">
    <source>
        <dbReference type="Proteomes" id="UP000242638"/>
    </source>
</evidence>
<evidence type="ECO:0000259" key="3">
    <source>
        <dbReference type="PROSITE" id="PS51722"/>
    </source>
</evidence>
<dbReference type="InterPro" id="IPR050100">
    <property type="entry name" value="TRAFAC_GTPase_members"/>
</dbReference>
<protein>
    <submittedName>
        <fullName evidence="4">Eukaryotic translation elongation factor 1 alpha 1, like 3</fullName>
    </submittedName>
</protein>
<dbReference type="PROSITE" id="PS00301">
    <property type="entry name" value="G_TR_1"/>
    <property type="match status" value="1"/>
</dbReference>
<dbReference type="InterPro" id="IPR027417">
    <property type="entry name" value="P-loop_NTPase"/>
</dbReference>
<reference evidence="4" key="3">
    <citation type="submission" date="2025-09" db="UniProtKB">
        <authorList>
            <consortium name="Ensembl"/>
        </authorList>
    </citation>
    <scope>IDENTIFICATION</scope>
    <source>
        <strain evidence="4">Guanapo</strain>
    </source>
</reference>
<name>A0A3P9NI25_POERE</name>
<dbReference type="PRINTS" id="PR00315">
    <property type="entry name" value="ELONGATNFCT"/>
</dbReference>
<sequence length="254" mass="28383">MVREKAHVNVVIIGHVDSGKSTTTGHLVYKCGGVDQRKLEKFEKAAAQMGKSSFKFAWLLDKLRAERERGITIDISLLKFNTQKYSMTIIDAPGHRDFIKNMITGTSQADVALLVVSAAKGEYEAGVSRSGQTREHALLAYTLGVKQIMVCVNKMDLTEPPYSQKRYDEVVRGVKVFLKKIGYDTNAVPFVPISGWTGENMITPTQKMPWYQGWKVRLREGAETGKTLLEVLDSIKPPPPHIKKTNQILHILAV</sequence>
<evidence type="ECO:0000313" key="4">
    <source>
        <dbReference type="Ensembl" id="ENSPREP00000009235.1"/>
    </source>
</evidence>
<evidence type="ECO:0000256" key="1">
    <source>
        <dbReference type="ARBA" id="ARBA00022741"/>
    </source>
</evidence>
<dbReference type="Ensembl" id="ENSPRET00000009345.1">
    <property type="protein sequence ID" value="ENSPREP00000009235.1"/>
    <property type="gene ID" value="ENSPREG00000006280.1"/>
</dbReference>
<keyword evidence="2" id="KW-0342">GTP-binding</keyword>
<reference evidence="5" key="1">
    <citation type="submission" date="2013-11" db="EMBL/GenBank/DDBJ databases">
        <title>The genomic landscape of the Guanapo guppy.</title>
        <authorList>
            <person name="Kuenstner A."/>
            <person name="Dreyer C."/>
        </authorList>
    </citation>
    <scope>NUCLEOTIDE SEQUENCE</scope>
    <source>
        <strain evidence="5">Guanapo</strain>
    </source>
</reference>
<dbReference type="InterPro" id="IPR000795">
    <property type="entry name" value="T_Tr_GTP-bd_dom"/>
</dbReference>
<keyword evidence="5" id="KW-1185">Reference proteome</keyword>
<dbReference type="Bgee" id="ENSPREG00000006280">
    <property type="expression patterns" value="Expressed in head"/>
</dbReference>
<dbReference type="AlphaFoldDB" id="A0A3P9NI25"/>
<dbReference type="GeneTree" id="ENSGT00940000165526"/>
<dbReference type="Proteomes" id="UP000242638">
    <property type="component" value="Unassembled WGS sequence"/>
</dbReference>
<dbReference type="CDD" id="cd01883">
    <property type="entry name" value="EF1_alpha"/>
    <property type="match status" value="1"/>
</dbReference>
<proteinExistence type="predicted"/>
<dbReference type="SUPFAM" id="SSF52540">
    <property type="entry name" value="P-loop containing nucleoside triphosphate hydrolases"/>
    <property type="match status" value="1"/>
</dbReference>
<dbReference type="GO" id="GO:0003924">
    <property type="term" value="F:GTPase activity"/>
    <property type="evidence" value="ECO:0007669"/>
    <property type="project" value="InterPro"/>
</dbReference>
<dbReference type="Gene3D" id="3.40.50.300">
    <property type="entry name" value="P-loop containing nucleotide triphosphate hydrolases"/>
    <property type="match status" value="1"/>
</dbReference>
<feature type="domain" description="Tr-type G" evidence="3">
    <location>
        <begin position="5"/>
        <end position="241"/>
    </location>
</feature>
<dbReference type="Pfam" id="PF00009">
    <property type="entry name" value="GTP_EFTU"/>
    <property type="match status" value="1"/>
</dbReference>
<dbReference type="FunFam" id="3.40.50.300:FF:000090">
    <property type="entry name" value="Elongation factor 1-alpha"/>
    <property type="match status" value="1"/>
</dbReference>
<dbReference type="GO" id="GO:0005525">
    <property type="term" value="F:GTP binding"/>
    <property type="evidence" value="ECO:0007669"/>
    <property type="project" value="UniProtKB-KW"/>
</dbReference>
<dbReference type="InterPro" id="IPR031157">
    <property type="entry name" value="G_TR_CS"/>
</dbReference>
<dbReference type="PANTHER" id="PTHR23115">
    <property type="entry name" value="TRANSLATION FACTOR"/>
    <property type="match status" value="1"/>
</dbReference>
<accession>A0A3P9NI25</accession>
<dbReference type="PROSITE" id="PS51722">
    <property type="entry name" value="G_TR_2"/>
    <property type="match status" value="1"/>
</dbReference>
<organism evidence="4 5">
    <name type="scientific">Poecilia reticulata</name>
    <name type="common">Guppy</name>
    <name type="synonym">Acanthophacelus reticulatus</name>
    <dbReference type="NCBI Taxonomy" id="8081"/>
    <lineage>
        <taxon>Eukaryota</taxon>
        <taxon>Metazoa</taxon>
        <taxon>Chordata</taxon>
        <taxon>Craniata</taxon>
        <taxon>Vertebrata</taxon>
        <taxon>Euteleostomi</taxon>
        <taxon>Actinopterygii</taxon>
        <taxon>Neopterygii</taxon>
        <taxon>Teleostei</taxon>
        <taxon>Neoteleostei</taxon>
        <taxon>Acanthomorphata</taxon>
        <taxon>Ovalentaria</taxon>
        <taxon>Atherinomorphae</taxon>
        <taxon>Cyprinodontiformes</taxon>
        <taxon>Poeciliidae</taxon>
        <taxon>Poeciliinae</taxon>
        <taxon>Poecilia</taxon>
    </lineage>
</organism>
<evidence type="ECO:0000256" key="2">
    <source>
        <dbReference type="ARBA" id="ARBA00023134"/>
    </source>
</evidence>
<reference evidence="4" key="2">
    <citation type="submission" date="2025-08" db="UniProtKB">
        <authorList>
            <consortium name="Ensembl"/>
        </authorList>
    </citation>
    <scope>IDENTIFICATION</scope>
    <source>
        <strain evidence="4">Guanapo</strain>
    </source>
</reference>